<proteinExistence type="predicted"/>
<feature type="non-terminal residue" evidence="1">
    <location>
        <position position="1"/>
    </location>
</feature>
<reference evidence="1 2" key="1">
    <citation type="submission" date="2023-05" db="EMBL/GenBank/DDBJ databases">
        <authorList>
            <person name="Gao F."/>
        </authorList>
    </citation>
    <scope>NUCLEOTIDE SEQUENCE [LARGE SCALE GENOMIC DNA]</scope>
    <source>
        <strain evidence="1 2">MIMF12</strain>
    </source>
</reference>
<accession>A0ABT7JQF6</accession>
<dbReference type="EMBL" id="JASNGB010000341">
    <property type="protein sequence ID" value="MDL2345874.1"/>
    <property type="molecule type" value="Genomic_DNA"/>
</dbReference>
<evidence type="ECO:0000313" key="1">
    <source>
        <dbReference type="EMBL" id="MDL2345874.1"/>
    </source>
</evidence>
<gene>
    <name evidence="1" type="ORF">QOL99_17230</name>
</gene>
<organism evidence="1 2">
    <name type="scientific">Deinococcus rhizophilus</name>
    <dbReference type="NCBI Taxonomy" id="3049544"/>
    <lineage>
        <taxon>Bacteria</taxon>
        <taxon>Thermotogati</taxon>
        <taxon>Deinococcota</taxon>
        <taxon>Deinococci</taxon>
        <taxon>Deinococcales</taxon>
        <taxon>Deinococcaceae</taxon>
        <taxon>Deinococcus</taxon>
    </lineage>
</organism>
<protein>
    <submittedName>
        <fullName evidence="1">Polymer-forming cytoskeletal protein</fullName>
    </submittedName>
</protein>
<keyword evidence="2" id="KW-1185">Reference proteome</keyword>
<evidence type="ECO:0000313" key="2">
    <source>
        <dbReference type="Proteomes" id="UP001302059"/>
    </source>
</evidence>
<comment type="caution">
    <text evidence="1">The sequence shown here is derived from an EMBL/GenBank/DDBJ whole genome shotgun (WGS) entry which is preliminary data.</text>
</comment>
<feature type="non-terminal residue" evidence="1">
    <location>
        <position position="332"/>
    </location>
</feature>
<name>A0ABT7JQF6_9DEIO</name>
<dbReference type="Proteomes" id="UP001302059">
    <property type="component" value="Unassembled WGS sequence"/>
</dbReference>
<sequence length="332" mass="34009">DVAASGPVTWQGQTLAVSVTGPYGDLRARLTGRTAPLTRAGMTLPGQALDLTGTLTPRLTASGTWGDLRVRYDARSELAEVEGAQALTAFGRSGQVQGSATWGPDFAGQVRARGTLAGGYALTLAGPWRALDVTAQGPGGLRANGTAALPAASYDLRVRGPLEGLYVDGQVRGSGTTPRGTLDVFDGAGGSARVNLRGLSDFDVRARQLTLAGQPLEGDLTARGGRLSGTLSAGPLRIQARDGRVDASGELAGHRLTAQGRLTLPATLRDLRVNVTGPLLTAAATGEVDNLRGSVRLRPQRFGEGAARASLPAQTFALSASLSGPRVTVGGL</sequence>